<dbReference type="PROSITE" id="PS51340">
    <property type="entry name" value="MOSC"/>
    <property type="match status" value="1"/>
</dbReference>
<organism evidence="2 3">
    <name type="scientific">Glycomyces tritici</name>
    <dbReference type="NCBI Taxonomy" id="2665176"/>
    <lineage>
        <taxon>Bacteria</taxon>
        <taxon>Bacillati</taxon>
        <taxon>Actinomycetota</taxon>
        <taxon>Actinomycetes</taxon>
        <taxon>Glycomycetales</taxon>
        <taxon>Glycomycetaceae</taxon>
        <taxon>Glycomyces</taxon>
    </lineage>
</organism>
<comment type="caution">
    <text evidence="2">The sequence shown here is derived from an EMBL/GenBank/DDBJ whole genome shotgun (WGS) entry which is preliminary data.</text>
</comment>
<keyword evidence="3" id="KW-1185">Reference proteome</keyword>
<evidence type="ECO:0000259" key="1">
    <source>
        <dbReference type="PROSITE" id="PS51340"/>
    </source>
</evidence>
<sequence length="235" mass="25725">MFAGEIKELWRYPVKGLRGESLRSAVVDFDGLAGDRLLGLFEPGSDKAVWGGSHPKMMGWEAAWPAQCGCADAVSGEPVLYEPGGAAWGAEEAGLPARLAETIDAEKGVELRKTDKGNYGRILVVFESSVRRLSEQMGREVEAARFRPNVVVDADLEPYAEYGIEPGTQVRLGGHEFTLQKPCERCVLPSWDPQGANVRDKELHKFIVNELDNHFGIYLRISDPVTIKVGDAIAA</sequence>
<dbReference type="Pfam" id="PF03476">
    <property type="entry name" value="MOSC_N"/>
    <property type="match status" value="1"/>
</dbReference>
<evidence type="ECO:0000313" key="2">
    <source>
        <dbReference type="EMBL" id="MDN3239724.1"/>
    </source>
</evidence>
<reference evidence="2" key="1">
    <citation type="submission" date="2023-06" db="EMBL/GenBank/DDBJ databases">
        <title>Gycomyces niveus sp.nov., a novel actinomycete isolated from soil in Shouguang.</title>
        <authorList>
            <person name="Yang X."/>
            <person name="Zhao J."/>
        </authorList>
    </citation>
    <scope>NUCLEOTIDE SEQUENCE</scope>
    <source>
        <strain evidence="2">NEAU C2</strain>
    </source>
</reference>
<evidence type="ECO:0000313" key="3">
    <source>
        <dbReference type="Proteomes" id="UP001171902"/>
    </source>
</evidence>
<dbReference type="EMBL" id="JAUEMJ010000002">
    <property type="protein sequence ID" value="MDN3239724.1"/>
    <property type="molecule type" value="Genomic_DNA"/>
</dbReference>
<dbReference type="Proteomes" id="UP001171902">
    <property type="component" value="Unassembled WGS sequence"/>
</dbReference>
<dbReference type="RefSeq" id="WP_289956699.1">
    <property type="nucleotide sequence ID" value="NZ_JAUEMJ010000002.1"/>
</dbReference>
<gene>
    <name evidence="2" type="ORF">QWI33_08310</name>
</gene>
<proteinExistence type="predicted"/>
<dbReference type="Gene3D" id="2.40.33.20">
    <property type="entry name" value="PK beta-barrel domain-like"/>
    <property type="match status" value="1"/>
</dbReference>
<dbReference type="Pfam" id="PF03473">
    <property type="entry name" value="MOSC"/>
    <property type="match status" value="1"/>
</dbReference>
<dbReference type="SUPFAM" id="SSF50800">
    <property type="entry name" value="PK beta-barrel domain-like"/>
    <property type="match status" value="1"/>
</dbReference>
<protein>
    <submittedName>
        <fullName evidence="2">MOSC domain-containing protein</fullName>
    </submittedName>
</protein>
<dbReference type="InterPro" id="IPR005303">
    <property type="entry name" value="MOCOS_middle"/>
</dbReference>
<name>A0ABT7YM55_9ACTN</name>
<accession>A0ABT7YM55</accession>
<dbReference type="InterPro" id="IPR011037">
    <property type="entry name" value="Pyrv_Knase-like_insert_dom_sf"/>
</dbReference>
<feature type="domain" description="MOSC" evidence="1">
    <location>
        <begin position="93"/>
        <end position="235"/>
    </location>
</feature>
<dbReference type="InterPro" id="IPR005302">
    <property type="entry name" value="MoCF_Sase_C"/>
</dbReference>